<proteinExistence type="inferred from homology"/>
<feature type="transmembrane region" description="Helical" evidence="8">
    <location>
        <begin position="77"/>
        <end position="101"/>
    </location>
</feature>
<evidence type="ECO:0000256" key="7">
    <source>
        <dbReference type="SAM" id="MobiDB-lite"/>
    </source>
</evidence>
<dbReference type="PANTHER" id="PTHR43840">
    <property type="entry name" value="MITOCHONDRIAL METAL TRANSPORTER 1-RELATED"/>
    <property type="match status" value="1"/>
</dbReference>
<dbReference type="Proteomes" id="UP001055025">
    <property type="component" value="Unassembled WGS sequence"/>
</dbReference>
<evidence type="ECO:0000256" key="6">
    <source>
        <dbReference type="ARBA" id="ARBA00023136"/>
    </source>
</evidence>
<keyword evidence="12" id="KW-1185">Reference proteome</keyword>
<comment type="subcellular location">
    <subcellularLocation>
        <location evidence="1">Membrane</location>
        <topology evidence="1">Multi-pass membrane protein</topology>
    </subcellularLocation>
</comment>
<evidence type="ECO:0000313" key="11">
    <source>
        <dbReference type="EMBL" id="GJM55998.1"/>
    </source>
</evidence>
<dbReference type="GO" id="GO:0016020">
    <property type="term" value="C:membrane"/>
    <property type="evidence" value="ECO:0007669"/>
    <property type="project" value="UniProtKB-SubCell"/>
</dbReference>
<organism evidence="11 12">
    <name type="scientific">Granulimonas faecalis</name>
    <dbReference type="NCBI Taxonomy" id="2894155"/>
    <lineage>
        <taxon>Bacteria</taxon>
        <taxon>Bacillati</taxon>
        <taxon>Actinomycetota</taxon>
        <taxon>Coriobacteriia</taxon>
        <taxon>Coriobacteriales</taxon>
        <taxon>Kribbibacteriaceae</taxon>
        <taxon>Granulimonas</taxon>
    </lineage>
</organism>
<feature type="region of interest" description="Disordered" evidence="7">
    <location>
        <begin position="1"/>
        <end position="39"/>
    </location>
</feature>
<dbReference type="InterPro" id="IPR027470">
    <property type="entry name" value="Cation_efflux_CTD"/>
</dbReference>
<feature type="compositionally biased region" description="Basic and acidic residues" evidence="7">
    <location>
        <begin position="1"/>
        <end position="16"/>
    </location>
</feature>
<keyword evidence="5 8" id="KW-1133">Transmembrane helix</keyword>
<dbReference type="Pfam" id="PF16916">
    <property type="entry name" value="ZT_dimer"/>
    <property type="match status" value="1"/>
</dbReference>
<comment type="similarity">
    <text evidence="2">Belongs to the cation diffusion facilitator (CDF) transporter (TC 2.A.4) family.</text>
</comment>
<dbReference type="SUPFAM" id="SSF161111">
    <property type="entry name" value="Cation efflux protein transmembrane domain-like"/>
    <property type="match status" value="1"/>
</dbReference>
<feature type="transmembrane region" description="Helical" evidence="8">
    <location>
        <begin position="49"/>
        <end position="71"/>
    </location>
</feature>
<dbReference type="FunFam" id="1.20.1510.10:FF:000006">
    <property type="entry name" value="Divalent cation efflux transporter"/>
    <property type="match status" value="1"/>
</dbReference>
<feature type="transmembrane region" description="Helical" evidence="8">
    <location>
        <begin position="121"/>
        <end position="139"/>
    </location>
</feature>
<gene>
    <name evidence="11" type="ORF">ATOP_16530</name>
</gene>
<feature type="domain" description="Cation efflux protein cytoplasmic" evidence="10">
    <location>
        <begin position="259"/>
        <end position="319"/>
    </location>
</feature>
<feature type="transmembrane region" description="Helical" evidence="8">
    <location>
        <begin position="195"/>
        <end position="215"/>
    </location>
</feature>
<dbReference type="AlphaFoldDB" id="A0AAV5B7B4"/>
<evidence type="ECO:0000313" key="12">
    <source>
        <dbReference type="Proteomes" id="UP001055025"/>
    </source>
</evidence>
<evidence type="ECO:0000256" key="8">
    <source>
        <dbReference type="SAM" id="Phobius"/>
    </source>
</evidence>
<dbReference type="RefSeq" id="WP_168354071.1">
    <property type="nucleotide sequence ID" value="NZ_BQKC01000001.1"/>
</dbReference>
<dbReference type="InterPro" id="IPR002524">
    <property type="entry name" value="Cation_efflux"/>
</dbReference>
<protein>
    <submittedName>
        <fullName evidence="11">Cation diffusion facilitator transporter</fullName>
    </submittedName>
</protein>
<evidence type="ECO:0000256" key="1">
    <source>
        <dbReference type="ARBA" id="ARBA00004141"/>
    </source>
</evidence>
<evidence type="ECO:0000256" key="3">
    <source>
        <dbReference type="ARBA" id="ARBA00022448"/>
    </source>
</evidence>
<keyword evidence="4 8" id="KW-0812">Transmembrane</keyword>
<dbReference type="Gene3D" id="1.20.1510.10">
    <property type="entry name" value="Cation efflux protein transmembrane domain"/>
    <property type="match status" value="1"/>
</dbReference>
<keyword evidence="3" id="KW-0813">Transport</keyword>
<evidence type="ECO:0000259" key="9">
    <source>
        <dbReference type="Pfam" id="PF01545"/>
    </source>
</evidence>
<dbReference type="EMBL" id="BQKC01000001">
    <property type="protein sequence ID" value="GJM55998.1"/>
    <property type="molecule type" value="Genomic_DNA"/>
</dbReference>
<evidence type="ECO:0000256" key="5">
    <source>
        <dbReference type="ARBA" id="ARBA00022989"/>
    </source>
</evidence>
<comment type="caution">
    <text evidence="11">The sequence shown here is derived from an EMBL/GenBank/DDBJ whole genome shotgun (WGS) entry which is preliminary data.</text>
</comment>
<dbReference type="InterPro" id="IPR050291">
    <property type="entry name" value="CDF_Transporter"/>
</dbReference>
<reference evidence="11" key="1">
    <citation type="journal article" date="2022" name="Int. J. Syst. Evol. Microbiol.">
        <title>Granulimonas faecalis gen. nov., sp. nov., and Leptogranulimonas caecicola gen. nov., sp. nov., novel lactate-producing Atopobiaceae bacteria isolated from mouse intestines, and an emended description of the family Atopobiaceae.</title>
        <authorList>
            <person name="Morinaga K."/>
            <person name="Kusada H."/>
            <person name="Sakamoto S."/>
            <person name="Murakami T."/>
            <person name="Toyoda A."/>
            <person name="Mori H."/>
            <person name="Meng X.Y."/>
            <person name="Takashino M."/>
            <person name="Murotomi K."/>
            <person name="Tamaki H."/>
        </authorList>
    </citation>
    <scope>NUCLEOTIDE SEQUENCE</scope>
    <source>
        <strain evidence="11">OPF53</strain>
    </source>
</reference>
<name>A0AAV5B7B4_9ACTN</name>
<dbReference type="Pfam" id="PF01545">
    <property type="entry name" value="Cation_efflux"/>
    <property type="match status" value="1"/>
</dbReference>
<dbReference type="PANTHER" id="PTHR43840:SF50">
    <property type="entry name" value="MANGANESE EFFLUX SYSTEM PROTEIN MNES"/>
    <property type="match status" value="1"/>
</dbReference>
<feature type="transmembrane region" description="Helical" evidence="8">
    <location>
        <begin position="154"/>
        <end position="174"/>
    </location>
</feature>
<evidence type="ECO:0000256" key="2">
    <source>
        <dbReference type="ARBA" id="ARBA00008114"/>
    </source>
</evidence>
<dbReference type="Gene3D" id="3.30.70.1350">
    <property type="entry name" value="Cation efflux protein, cytoplasmic domain"/>
    <property type="match status" value="1"/>
</dbReference>
<keyword evidence="6 8" id="KW-0472">Membrane</keyword>
<dbReference type="InterPro" id="IPR036837">
    <property type="entry name" value="Cation_efflux_CTD_sf"/>
</dbReference>
<accession>A0AAV5B7B4</accession>
<dbReference type="SUPFAM" id="SSF160240">
    <property type="entry name" value="Cation efflux protein cytoplasmic domain-like"/>
    <property type="match status" value="2"/>
</dbReference>
<dbReference type="InterPro" id="IPR058533">
    <property type="entry name" value="Cation_efflux_TM"/>
</dbReference>
<feature type="domain" description="Cation efflux protein transmembrane" evidence="9">
    <location>
        <begin position="56"/>
        <end position="247"/>
    </location>
</feature>
<dbReference type="InterPro" id="IPR027469">
    <property type="entry name" value="Cation_efflux_TMD_sf"/>
</dbReference>
<evidence type="ECO:0000256" key="4">
    <source>
        <dbReference type="ARBA" id="ARBA00022692"/>
    </source>
</evidence>
<dbReference type="GO" id="GO:0008324">
    <property type="term" value="F:monoatomic cation transmembrane transporter activity"/>
    <property type="evidence" value="ECO:0007669"/>
    <property type="project" value="InterPro"/>
</dbReference>
<sequence>MASTRTDEKPTAEKTAGKTGRAPASGASRGLSGESIPYAPADERDRNAVVVRCGAVGIVANVALAVAKAAIGFASNSLAIVLDAVNSLTDAVSSVVTIVGVKLAARPADREHPMGYGRVEYLSALLVAAAVFATGVITLRDSVLKILHPTLSTYDWVAVVVIVLSIAVKVWLGLYTRGKARETRSDALDASGVDALFDALVTGATLVGIAVTMLWHVTIDGWVSALISLVVAKSGWDMLRSIVSEILGERIDPKLARGLRAEIASFPPVIGAHDLFLDSFGPNEMIGSVHLEVPANMTAMEIDTLSRKISDRVYREHNIILTCGVYGADPEDPEWKKFNDSIRAEVMAHEGVLSMHGLYVDHDHNRVVFDVVRDFSVTDVEAFKGRIVDDLEKRHPDYTFTVHVDVDYAE</sequence>
<evidence type="ECO:0000259" key="10">
    <source>
        <dbReference type="Pfam" id="PF16916"/>
    </source>
</evidence>
<dbReference type="NCBIfam" id="TIGR01297">
    <property type="entry name" value="CDF"/>
    <property type="match status" value="1"/>
</dbReference>